<evidence type="ECO:0000256" key="3">
    <source>
        <dbReference type="ARBA" id="ARBA00022723"/>
    </source>
</evidence>
<dbReference type="SMART" id="SM00355">
    <property type="entry name" value="ZnF_C2H2"/>
    <property type="match status" value="2"/>
</dbReference>
<keyword evidence="9" id="KW-0804">Transcription</keyword>
<keyword evidence="8" id="KW-0238">DNA-binding</keyword>
<name>A0A2U1IW37_SMIAN</name>
<dbReference type="GO" id="GO:0045893">
    <property type="term" value="P:positive regulation of DNA-templated transcription"/>
    <property type="evidence" value="ECO:0007669"/>
    <property type="project" value="UniProtKB-ARBA"/>
</dbReference>
<evidence type="ECO:0000256" key="12">
    <source>
        <dbReference type="SAM" id="MobiDB-lite"/>
    </source>
</evidence>
<evidence type="ECO:0000256" key="6">
    <source>
        <dbReference type="ARBA" id="ARBA00022833"/>
    </source>
</evidence>
<keyword evidence="4" id="KW-0677">Repeat</keyword>
<proteinExistence type="inferred from homology"/>
<evidence type="ECO:0000256" key="1">
    <source>
        <dbReference type="ARBA" id="ARBA00004123"/>
    </source>
</evidence>
<evidence type="ECO:0000256" key="7">
    <source>
        <dbReference type="ARBA" id="ARBA00023015"/>
    </source>
</evidence>
<sequence>MNASQNPFGLLFPFESEGNQIFFSGNQNNLELEGIEGNGVLGGIENQGFYNQQGQNGMYQNKTKQSQMNEQTGPTNQQNEQSFGLGSQNYKTPRNNGYDQNKKYQNTFLNDEFFSKGVMQSLTDIELNNNQANKQKNGNEIDNGLYNSEPNLMNNLNEIERVGTTDCNTLQQIGNNVYTDSSSSSSELTLDQIKKNLISRRFSENECQANYVIPGPSQQSDTLKSQNTTVQRYIEQHGEGIVSNGNSRSYVGYNMEQGDYYPPNHISSGFYQSAIQTKQKTLPDSIILGENGNLSLNNLLGNYTNGYGSNENFSQFELEKNYNFNNQTLQQNRNVPPTNGNDDGTKYPHMESPTNDNVNSLPLTHLQMSHIQNQQQQMYLSRNQIENEHLSTNHQHITNSDPNMFGSLVNLNDGNIPIQYYSSDGPIGTIMDSHAYNPYQNQYGMLQELPYFMNQYQNFGGMMSVSRPFKCPTCEQSFSRNHDLKRHIKIHTGIKPYKCKRCNKRFGRSDALKRHSLVKRCRMLEAANKEKAENKVKNAKVSINKNSSLGTGDNVNGPESKRMKTSFDFQTKTSVETTKNDTSREKPGLHSSSSSSDSTTTGGSLPSPSHSNPSNNTKDNGQITYPQKNVFEHGAKHNFGDPGIPELFVNNGIFKPDSLSINVKGINSMEKNNKQESDLLLDNLDPNNFFLDGEKLDLISQQSVQLLLSQFNNGSFETKNN</sequence>
<accession>A0A2U1IW37</accession>
<evidence type="ECO:0000256" key="10">
    <source>
        <dbReference type="ARBA" id="ARBA00023242"/>
    </source>
</evidence>
<feature type="domain" description="C2H2-type" evidence="13">
    <location>
        <begin position="469"/>
        <end position="496"/>
    </location>
</feature>
<keyword evidence="3" id="KW-0479">Metal-binding</keyword>
<dbReference type="FunFam" id="3.30.160.60:FF:001156">
    <property type="entry name" value="Zinc finger protein 407"/>
    <property type="match status" value="1"/>
</dbReference>
<evidence type="ECO:0000256" key="2">
    <source>
        <dbReference type="ARBA" id="ARBA00006991"/>
    </source>
</evidence>
<comment type="caution">
    <text evidence="14">The sequence shown here is derived from an EMBL/GenBank/DDBJ whole genome shotgun (WGS) entry which is preliminary data.</text>
</comment>
<evidence type="ECO:0000256" key="9">
    <source>
        <dbReference type="ARBA" id="ARBA00023163"/>
    </source>
</evidence>
<reference evidence="14 15" key="1">
    <citation type="journal article" date="2018" name="MBio">
        <title>Comparative Genomics Reveals the Core Gene Toolbox for the Fungus-Insect Symbiosis.</title>
        <authorList>
            <person name="Wang Y."/>
            <person name="Stata M."/>
            <person name="Wang W."/>
            <person name="Stajich J.E."/>
            <person name="White M.M."/>
            <person name="Moncalvo J.M."/>
        </authorList>
    </citation>
    <scope>NUCLEOTIDE SEQUENCE [LARGE SCALE GENOMIC DNA]</scope>
    <source>
        <strain evidence="14 15">AUS-126-30</strain>
    </source>
</reference>
<dbReference type="PANTHER" id="PTHR23235:SF120">
    <property type="entry name" value="KRUPPEL-LIKE FACTOR 15"/>
    <property type="match status" value="1"/>
</dbReference>
<feature type="compositionally biased region" description="Basic and acidic residues" evidence="12">
    <location>
        <begin position="578"/>
        <end position="588"/>
    </location>
</feature>
<keyword evidence="6" id="KW-0862">Zinc</keyword>
<evidence type="ECO:0000259" key="13">
    <source>
        <dbReference type="PROSITE" id="PS50157"/>
    </source>
</evidence>
<evidence type="ECO:0000256" key="4">
    <source>
        <dbReference type="ARBA" id="ARBA00022737"/>
    </source>
</evidence>
<feature type="compositionally biased region" description="Polar residues" evidence="12">
    <location>
        <begin position="62"/>
        <end position="90"/>
    </location>
</feature>
<evidence type="ECO:0000313" key="15">
    <source>
        <dbReference type="Proteomes" id="UP000245591"/>
    </source>
</evidence>
<feature type="region of interest" description="Disordered" evidence="12">
    <location>
        <begin position="52"/>
        <end position="90"/>
    </location>
</feature>
<dbReference type="GO" id="GO:0000981">
    <property type="term" value="F:DNA-binding transcription factor activity, RNA polymerase II-specific"/>
    <property type="evidence" value="ECO:0007669"/>
    <property type="project" value="TreeGrafter"/>
</dbReference>
<dbReference type="GO" id="GO:0000978">
    <property type="term" value="F:RNA polymerase II cis-regulatory region sequence-specific DNA binding"/>
    <property type="evidence" value="ECO:0007669"/>
    <property type="project" value="TreeGrafter"/>
</dbReference>
<evidence type="ECO:0000256" key="11">
    <source>
        <dbReference type="PROSITE-ProRule" id="PRU00042"/>
    </source>
</evidence>
<dbReference type="Proteomes" id="UP000245591">
    <property type="component" value="Unassembled WGS sequence"/>
</dbReference>
<feature type="compositionally biased region" description="Polar residues" evidence="12">
    <location>
        <begin position="567"/>
        <end position="577"/>
    </location>
</feature>
<dbReference type="EMBL" id="MBFU01001024">
    <property type="protein sequence ID" value="PVZ97017.1"/>
    <property type="molecule type" value="Genomic_DNA"/>
</dbReference>
<comment type="similarity">
    <text evidence="2">Belongs to the krueppel C2H2-type zinc-finger protein family.</text>
</comment>
<dbReference type="Pfam" id="PF00096">
    <property type="entry name" value="zf-C2H2"/>
    <property type="match status" value="2"/>
</dbReference>
<gene>
    <name evidence="14" type="ORF">BB558_007064</name>
</gene>
<dbReference type="Gene3D" id="3.30.160.60">
    <property type="entry name" value="Classic Zinc Finger"/>
    <property type="match status" value="2"/>
</dbReference>
<feature type="compositionally biased region" description="Low complexity" evidence="12">
    <location>
        <begin position="589"/>
        <end position="616"/>
    </location>
</feature>
<feature type="region of interest" description="Disordered" evidence="12">
    <location>
        <begin position="531"/>
        <end position="624"/>
    </location>
</feature>
<dbReference type="GO" id="GO:0008270">
    <property type="term" value="F:zinc ion binding"/>
    <property type="evidence" value="ECO:0007669"/>
    <property type="project" value="UniProtKB-KW"/>
</dbReference>
<dbReference type="AlphaFoldDB" id="A0A2U1IW37"/>
<evidence type="ECO:0000256" key="8">
    <source>
        <dbReference type="ARBA" id="ARBA00023125"/>
    </source>
</evidence>
<dbReference type="InterPro" id="IPR013087">
    <property type="entry name" value="Znf_C2H2_type"/>
</dbReference>
<dbReference type="PANTHER" id="PTHR23235">
    <property type="entry name" value="KRUEPPEL-LIKE TRANSCRIPTION FACTOR"/>
    <property type="match status" value="1"/>
</dbReference>
<keyword evidence="7" id="KW-0805">Transcription regulation</keyword>
<dbReference type="InterPro" id="IPR036236">
    <property type="entry name" value="Znf_C2H2_sf"/>
</dbReference>
<keyword evidence="5 11" id="KW-0863">Zinc-finger</keyword>
<organism evidence="14 15">
    <name type="scientific">Smittium angustum</name>
    <dbReference type="NCBI Taxonomy" id="133377"/>
    <lineage>
        <taxon>Eukaryota</taxon>
        <taxon>Fungi</taxon>
        <taxon>Fungi incertae sedis</taxon>
        <taxon>Zoopagomycota</taxon>
        <taxon>Kickxellomycotina</taxon>
        <taxon>Harpellomycetes</taxon>
        <taxon>Harpellales</taxon>
        <taxon>Legeriomycetaceae</taxon>
        <taxon>Smittium</taxon>
    </lineage>
</organism>
<dbReference type="GO" id="GO:0005694">
    <property type="term" value="C:chromosome"/>
    <property type="evidence" value="ECO:0007669"/>
    <property type="project" value="UniProtKB-ARBA"/>
</dbReference>
<protein>
    <recommendedName>
        <fullName evidence="13">C2H2-type domain-containing protein</fullName>
    </recommendedName>
</protein>
<keyword evidence="10" id="KW-0539">Nucleus</keyword>
<dbReference type="FunFam" id="3.30.160.60:FF:001732">
    <property type="entry name" value="Zgc:162936"/>
    <property type="match status" value="1"/>
</dbReference>
<feature type="domain" description="C2H2-type" evidence="13">
    <location>
        <begin position="497"/>
        <end position="515"/>
    </location>
</feature>
<dbReference type="GO" id="GO:0005634">
    <property type="term" value="C:nucleus"/>
    <property type="evidence" value="ECO:0007669"/>
    <property type="project" value="UniProtKB-SubCell"/>
</dbReference>
<dbReference type="PROSITE" id="PS00028">
    <property type="entry name" value="ZINC_FINGER_C2H2_1"/>
    <property type="match status" value="1"/>
</dbReference>
<comment type="subcellular location">
    <subcellularLocation>
        <location evidence="1">Nucleus</location>
    </subcellularLocation>
</comment>
<dbReference type="PROSITE" id="PS50157">
    <property type="entry name" value="ZINC_FINGER_C2H2_2"/>
    <property type="match status" value="2"/>
</dbReference>
<dbReference type="SUPFAM" id="SSF57667">
    <property type="entry name" value="beta-beta-alpha zinc fingers"/>
    <property type="match status" value="1"/>
</dbReference>
<keyword evidence="15" id="KW-1185">Reference proteome</keyword>
<feature type="compositionally biased region" description="Polar residues" evidence="12">
    <location>
        <begin position="543"/>
        <end position="554"/>
    </location>
</feature>
<evidence type="ECO:0000313" key="14">
    <source>
        <dbReference type="EMBL" id="PVZ97017.1"/>
    </source>
</evidence>
<feature type="compositionally biased region" description="Low complexity" evidence="12">
    <location>
        <begin position="52"/>
        <end position="61"/>
    </location>
</feature>
<evidence type="ECO:0000256" key="5">
    <source>
        <dbReference type="ARBA" id="ARBA00022771"/>
    </source>
</evidence>